<dbReference type="SUPFAM" id="SSF55166">
    <property type="entry name" value="Hedgehog/DD-peptidase"/>
    <property type="match status" value="1"/>
</dbReference>
<keyword evidence="4" id="KW-0121">Carboxypeptidase</keyword>
<dbReference type="InterPro" id="IPR036365">
    <property type="entry name" value="PGBD-like_sf"/>
</dbReference>
<dbReference type="RefSeq" id="WP_321548604.1">
    <property type="nucleotide sequence ID" value="NZ_JAXIVS010000009.1"/>
</dbReference>
<evidence type="ECO:0000313" key="5">
    <source>
        <dbReference type="Proteomes" id="UP001291309"/>
    </source>
</evidence>
<dbReference type="Gene3D" id="1.10.101.10">
    <property type="entry name" value="PGBD-like superfamily/PGBD"/>
    <property type="match status" value="1"/>
</dbReference>
<feature type="domain" description="D-alanyl-D-alanine carboxypeptidase-like core" evidence="3">
    <location>
        <begin position="121"/>
        <end position="226"/>
    </location>
</feature>
<dbReference type="Gene3D" id="3.30.1380.10">
    <property type="match status" value="1"/>
</dbReference>
<evidence type="ECO:0000259" key="3">
    <source>
        <dbReference type="Pfam" id="PF02557"/>
    </source>
</evidence>
<evidence type="ECO:0000259" key="2">
    <source>
        <dbReference type="Pfam" id="PF01471"/>
    </source>
</evidence>
<dbReference type="Pfam" id="PF02557">
    <property type="entry name" value="VanY"/>
    <property type="match status" value="1"/>
</dbReference>
<gene>
    <name evidence="4" type="ORF">SYV04_26055</name>
</gene>
<reference evidence="4 5" key="1">
    <citation type="submission" date="2023-12" db="EMBL/GenBank/DDBJ databases">
        <title>the genome sequence of Hyalangium sp. s54d21.</title>
        <authorList>
            <person name="Zhang X."/>
        </authorList>
    </citation>
    <scope>NUCLEOTIDE SEQUENCE [LARGE SCALE GENOMIC DNA]</scope>
    <source>
        <strain evidence="5">s54d21</strain>
    </source>
</reference>
<sequence length="230" mass="24120">MTTVSATRAAQPTALAARSGEPTLREGAKGAAVTQLQNLLRNKGYNIAADGDFGPKTEAAVKKFQSSKGLVADGIVGPKTWAALKGGAVSNPGTPAGGKQVTAYVQGRPSTITVVPVGNGKYLRADAAKNFKAMQAAASRAGVNLTANSGFRSMEEQKVLYQKYLNGTGNLAAKPGYSNHQNGISMDIGNVGGYNTKAYNWLKNNASKYGFQNDVRGEFWHWTYKGGGVA</sequence>
<accession>A0ABU5H9X0</accession>
<feature type="compositionally biased region" description="Low complexity" evidence="1">
    <location>
        <begin position="1"/>
        <end position="18"/>
    </location>
</feature>
<proteinExistence type="predicted"/>
<comment type="caution">
    <text evidence="4">The sequence shown here is derived from an EMBL/GenBank/DDBJ whole genome shotgun (WGS) entry which is preliminary data.</text>
</comment>
<dbReference type="InterPro" id="IPR036366">
    <property type="entry name" value="PGBDSf"/>
</dbReference>
<dbReference type="InterPro" id="IPR003709">
    <property type="entry name" value="VanY-like_core_dom"/>
</dbReference>
<name>A0ABU5H9X0_9BACT</name>
<dbReference type="InterPro" id="IPR009045">
    <property type="entry name" value="Zn_M74/Hedgehog-like"/>
</dbReference>
<keyword evidence="4" id="KW-0378">Hydrolase</keyword>
<dbReference type="InterPro" id="IPR058193">
    <property type="entry name" value="VanY/YodJ_core_dom"/>
</dbReference>
<evidence type="ECO:0000256" key="1">
    <source>
        <dbReference type="SAM" id="MobiDB-lite"/>
    </source>
</evidence>
<keyword evidence="4" id="KW-0645">Protease</keyword>
<dbReference type="GO" id="GO:0004180">
    <property type="term" value="F:carboxypeptidase activity"/>
    <property type="evidence" value="ECO:0007669"/>
    <property type="project" value="UniProtKB-KW"/>
</dbReference>
<dbReference type="InterPro" id="IPR002477">
    <property type="entry name" value="Peptidoglycan-bd-like"/>
</dbReference>
<dbReference type="Pfam" id="PF01471">
    <property type="entry name" value="PG_binding_1"/>
    <property type="match status" value="1"/>
</dbReference>
<feature type="region of interest" description="Disordered" evidence="1">
    <location>
        <begin position="1"/>
        <end position="23"/>
    </location>
</feature>
<dbReference type="SUPFAM" id="SSF47090">
    <property type="entry name" value="PGBD-like"/>
    <property type="match status" value="1"/>
</dbReference>
<keyword evidence="5" id="KW-1185">Reference proteome</keyword>
<organism evidence="4 5">
    <name type="scientific">Hyalangium rubrum</name>
    <dbReference type="NCBI Taxonomy" id="3103134"/>
    <lineage>
        <taxon>Bacteria</taxon>
        <taxon>Pseudomonadati</taxon>
        <taxon>Myxococcota</taxon>
        <taxon>Myxococcia</taxon>
        <taxon>Myxococcales</taxon>
        <taxon>Cystobacterineae</taxon>
        <taxon>Archangiaceae</taxon>
        <taxon>Hyalangium</taxon>
    </lineage>
</organism>
<dbReference type="EMBL" id="JAXIVS010000009">
    <property type="protein sequence ID" value="MDY7229884.1"/>
    <property type="molecule type" value="Genomic_DNA"/>
</dbReference>
<dbReference type="InterPro" id="IPR052179">
    <property type="entry name" value="DD-CPase-like"/>
</dbReference>
<feature type="domain" description="Peptidoglycan binding-like" evidence="2">
    <location>
        <begin position="30"/>
        <end position="84"/>
    </location>
</feature>
<dbReference type="CDD" id="cd14852">
    <property type="entry name" value="LD-carboxypeptidase"/>
    <property type="match status" value="1"/>
</dbReference>
<dbReference type="PANTHER" id="PTHR34385">
    <property type="entry name" value="D-ALANYL-D-ALANINE CARBOXYPEPTIDASE"/>
    <property type="match status" value="1"/>
</dbReference>
<evidence type="ECO:0000313" key="4">
    <source>
        <dbReference type="EMBL" id="MDY7229884.1"/>
    </source>
</evidence>
<dbReference type="Proteomes" id="UP001291309">
    <property type="component" value="Unassembled WGS sequence"/>
</dbReference>
<protein>
    <submittedName>
        <fullName evidence="4">D-alanyl-D-alanine carboxypeptidase family protein</fullName>
    </submittedName>
</protein>
<dbReference type="PANTHER" id="PTHR34385:SF1">
    <property type="entry name" value="PEPTIDOGLYCAN L-ALANYL-D-GLUTAMATE ENDOPEPTIDASE CWLK"/>
    <property type="match status" value="1"/>
</dbReference>